<protein>
    <submittedName>
        <fullName evidence="2">Uncharacterized protein</fullName>
    </submittedName>
</protein>
<keyword evidence="1" id="KW-1133">Transmembrane helix</keyword>
<feature type="transmembrane region" description="Helical" evidence="1">
    <location>
        <begin position="58"/>
        <end position="77"/>
    </location>
</feature>
<keyword evidence="1" id="KW-0472">Membrane</keyword>
<keyword evidence="1" id="KW-0812">Transmembrane</keyword>
<sequence>MTHSKITNYIFYILILGAFFQLFYSHFYLKNPNYSGFYALILGAFYFYFSFKKTNLSSIWNVILFSFSVLMYLFYFLNLYLELRIGTGLLLISFLYFLLFLIAKEKNDTKS</sequence>
<evidence type="ECO:0000313" key="2">
    <source>
        <dbReference type="EMBL" id="WNY25902.1"/>
    </source>
</evidence>
<gene>
    <name evidence="2" type="ORF">MsAc7_14670</name>
</gene>
<evidence type="ECO:0000313" key="3">
    <source>
        <dbReference type="Proteomes" id="UP001303587"/>
    </source>
</evidence>
<dbReference type="EMBL" id="CP131060">
    <property type="protein sequence ID" value="WNY25902.1"/>
    <property type="molecule type" value="Genomic_DNA"/>
</dbReference>
<keyword evidence="3" id="KW-1185">Reference proteome</keyword>
<name>A0AA96V3J7_9EURY</name>
<accession>A0AA96V3J7</accession>
<dbReference type="Proteomes" id="UP001303587">
    <property type="component" value="Chromosome"/>
</dbReference>
<evidence type="ECO:0000256" key="1">
    <source>
        <dbReference type="SAM" id="Phobius"/>
    </source>
</evidence>
<feature type="transmembrane region" description="Helical" evidence="1">
    <location>
        <begin position="9"/>
        <end position="29"/>
    </location>
</feature>
<proteinExistence type="predicted"/>
<reference evidence="2 3" key="1">
    <citation type="submission" date="2023-07" db="EMBL/GenBank/DDBJ databases">
        <title>Closed genoem sequence of Methanosarcinaceae archaeon Ac7.</title>
        <authorList>
            <person name="Poehlein A."/>
            <person name="Protasov E."/>
            <person name="Platt K."/>
            <person name="Reeh H."/>
            <person name="Daniel R."/>
            <person name="Brune A."/>
        </authorList>
    </citation>
    <scope>NUCLEOTIDE SEQUENCE [LARGE SCALE GENOMIC DNA]</scope>
    <source>
        <strain evidence="2 3">Ac7</strain>
    </source>
</reference>
<feature type="transmembrane region" description="Helical" evidence="1">
    <location>
        <begin position="35"/>
        <end position="51"/>
    </location>
</feature>
<dbReference type="AlphaFoldDB" id="A0AA96V3J7"/>
<feature type="transmembrane region" description="Helical" evidence="1">
    <location>
        <begin position="83"/>
        <end position="103"/>
    </location>
</feature>
<organism evidence="2 3">
    <name type="scientific">Methanolapillus millepedarum</name>
    <dbReference type="NCBI Taxonomy" id="3028296"/>
    <lineage>
        <taxon>Archaea</taxon>
        <taxon>Methanobacteriati</taxon>
        <taxon>Methanobacteriota</taxon>
        <taxon>Stenosarchaea group</taxon>
        <taxon>Methanomicrobia</taxon>
        <taxon>Methanosarcinales</taxon>
        <taxon>Methanosarcinaceae</taxon>
        <taxon>Methanolapillus</taxon>
    </lineage>
</organism>